<dbReference type="EMBL" id="JAQIZZ010000008">
    <property type="protein sequence ID" value="KAJ5525694.1"/>
    <property type="molecule type" value="Genomic_DNA"/>
</dbReference>
<comment type="caution">
    <text evidence="1">The sequence shown here is derived from an EMBL/GenBank/DDBJ whole genome shotgun (WGS) entry which is preliminary data.</text>
</comment>
<dbReference type="Proteomes" id="UP001220324">
    <property type="component" value="Unassembled WGS sequence"/>
</dbReference>
<sequence length="235" mass="25816">MLLRSLQPATYVPRLQTKYNSPPRRFIASLISRPQRIHPANCKPRPLHSPANISSQKITLPRPSSFSTSHIMASDDAYMDFLNKANADHSAGQEASTQGAKTQTVDESLKVPTSLQKVEAYYVSESDEPFEPVVLRFKGAAKGEWPSADDLSSLISPDTDISGQISTLDTSSFDPRNEYSKVLQAVSKATEESKSSDIKVYRVQRSNTTVEYFVLALDSADGGRIVGLFAKSVET</sequence>
<dbReference type="Gene3D" id="3.40.1460.10">
    <property type="entry name" value="Nuclease A inhibitor-like"/>
    <property type="match status" value="1"/>
</dbReference>
<evidence type="ECO:0000313" key="1">
    <source>
        <dbReference type="EMBL" id="KAJ5525694.1"/>
    </source>
</evidence>
<dbReference type="PANTHER" id="PTHR42093:SF1">
    <property type="match status" value="1"/>
</dbReference>
<gene>
    <name evidence="1" type="ORF">N7494_012344</name>
</gene>
<evidence type="ECO:0000313" key="2">
    <source>
        <dbReference type="Proteomes" id="UP001220324"/>
    </source>
</evidence>
<reference evidence="1 2" key="1">
    <citation type="journal article" date="2023" name="IMA Fungus">
        <title>Comparative genomic study of the Penicillium genus elucidates a diverse pangenome and 15 lateral gene transfer events.</title>
        <authorList>
            <person name="Petersen C."/>
            <person name="Sorensen T."/>
            <person name="Nielsen M.R."/>
            <person name="Sondergaard T.E."/>
            <person name="Sorensen J.L."/>
            <person name="Fitzpatrick D.A."/>
            <person name="Frisvad J.C."/>
            <person name="Nielsen K.L."/>
        </authorList>
    </citation>
    <scope>NUCLEOTIDE SEQUENCE [LARGE SCALE GENOMIC DNA]</scope>
    <source>
        <strain evidence="1 2">IBT 35679</strain>
    </source>
</reference>
<dbReference type="PANTHER" id="PTHR42093">
    <property type="match status" value="1"/>
</dbReference>
<dbReference type="InterPro" id="IPR056539">
    <property type="entry name" value="NuiA-like"/>
</dbReference>
<accession>A0AAD6GBI8</accession>
<keyword evidence="2" id="KW-1185">Reference proteome</keyword>
<name>A0AAD6GBI8_9EURO</name>
<protein>
    <submittedName>
        <fullName evidence="1">Uncharacterized protein</fullName>
    </submittedName>
</protein>
<proteinExistence type="predicted"/>
<dbReference type="AlphaFoldDB" id="A0AAD6GBI8"/>
<dbReference type="Pfam" id="PF23151">
    <property type="entry name" value="NuiA_2"/>
    <property type="match status" value="1"/>
</dbReference>
<organism evidence="1 2">
    <name type="scientific">Penicillium frequentans</name>
    <dbReference type="NCBI Taxonomy" id="3151616"/>
    <lineage>
        <taxon>Eukaryota</taxon>
        <taxon>Fungi</taxon>
        <taxon>Dikarya</taxon>
        <taxon>Ascomycota</taxon>
        <taxon>Pezizomycotina</taxon>
        <taxon>Eurotiomycetes</taxon>
        <taxon>Eurotiomycetidae</taxon>
        <taxon>Eurotiales</taxon>
        <taxon>Aspergillaceae</taxon>
        <taxon>Penicillium</taxon>
    </lineage>
</organism>